<evidence type="ECO:0000313" key="5">
    <source>
        <dbReference type="Proteomes" id="UP000886469"/>
    </source>
</evidence>
<keyword evidence="1" id="KW-0694">RNA-binding</keyword>
<dbReference type="PANTHER" id="PTHR39081">
    <property type="entry name" value="MUT7-C DOMAIN-CONTAINING PROTEIN"/>
    <property type="match status" value="1"/>
</dbReference>
<dbReference type="EMBL" id="SPMX01000006">
    <property type="protein sequence ID" value="NMQ04213.1"/>
    <property type="molecule type" value="Genomic_DNA"/>
</dbReference>
<comment type="caution">
    <text evidence="4">The sequence shown here is derived from an EMBL/GenBank/DDBJ whole genome shotgun (WGS) entry which is preliminary data.</text>
</comment>
<evidence type="ECO:0000256" key="1">
    <source>
        <dbReference type="PROSITE-ProRule" id="PRU00182"/>
    </source>
</evidence>
<dbReference type="PANTHER" id="PTHR39081:SF1">
    <property type="entry name" value="MUT7-C RNASE DOMAIN-CONTAINING PROTEIN"/>
    <property type="match status" value="1"/>
</dbReference>
<dbReference type="SUPFAM" id="SSF54285">
    <property type="entry name" value="MoaD/ThiS"/>
    <property type="match status" value="1"/>
</dbReference>
<dbReference type="Proteomes" id="UP000886469">
    <property type="component" value="Unassembled WGS sequence"/>
</dbReference>
<protein>
    <submittedName>
        <fullName evidence="4">Twitching motility protein PilT</fullName>
    </submittedName>
</protein>
<dbReference type="InterPro" id="IPR027798">
    <property type="entry name" value="Ub_Mut7C"/>
</dbReference>
<feature type="domain" description="Mut7-C RNAse" evidence="2">
    <location>
        <begin position="120"/>
        <end position="262"/>
    </location>
</feature>
<evidence type="ECO:0000259" key="3">
    <source>
        <dbReference type="Pfam" id="PF14451"/>
    </source>
</evidence>
<reference evidence="4" key="1">
    <citation type="submission" date="2019-03" db="EMBL/GenBank/DDBJ databases">
        <title>Metabolic reconstructions from genomes of highly enriched 'Candidatus Accumulibacter' and 'Candidatus Competibacter' bioreactor populations.</title>
        <authorList>
            <person name="Annavajhala M.K."/>
            <person name="Welles L."/>
            <person name="Abbas B."/>
            <person name="Sorokin D."/>
            <person name="Park H."/>
            <person name="Van Loosdrecht M."/>
            <person name="Chandran K."/>
        </authorList>
    </citation>
    <scope>NUCLEOTIDE SEQUENCE</scope>
    <source>
        <strain evidence="4">SBR_L</strain>
    </source>
</reference>
<dbReference type="Pfam" id="PF01927">
    <property type="entry name" value="Mut7-C"/>
    <property type="match status" value="1"/>
</dbReference>
<feature type="domain" description="Ubiquitin Mut7-C" evidence="3">
    <location>
        <begin position="27"/>
        <end position="105"/>
    </location>
</feature>
<organism evidence="4 5">
    <name type="scientific">Candidatus Accumulibacter contiguus</name>
    <dbReference type="NCBI Taxonomy" id="2954381"/>
    <lineage>
        <taxon>Bacteria</taxon>
        <taxon>Pseudomonadati</taxon>
        <taxon>Pseudomonadota</taxon>
        <taxon>Betaproteobacteria</taxon>
        <taxon>Candidatus Accumulibacter</taxon>
    </lineage>
</organism>
<keyword evidence="5" id="KW-1185">Reference proteome</keyword>
<evidence type="ECO:0000259" key="2">
    <source>
        <dbReference type="Pfam" id="PF01927"/>
    </source>
</evidence>
<dbReference type="InterPro" id="IPR016155">
    <property type="entry name" value="Mopterin_synth/thiamin_S_b"/>
</dbReference>
<dbReference type="Pfam" id="PF14451">
    <property type="entry name" value="Ub-Mut7C"/>
    <property type="match status" value="1"/>
</dbReference>
<dbReference type="InterPro" id="IPR012675">
    <property type="entry name" value="Beta-grasp_dom_sf"/>
</dbReference>
<proteinExistence type="predicted"/>
<evidence type="ECO:0000313" key="4">
    <source>
        <dbReference type="EMBL" id="NMQ04213.1"/>
    </source>
</evidence>
<dbReference type="Gene3D" id="3.10.20.30">
    <property type="match status" value="1"/>
</dbReference>
<dbReference type="InterPro" id="IPR002782">
    <property type="entry name" value="Mut7-C_RNAse_dom"/>
</dbReference>
<name>A0ABX1T530_9PROT</name>
<gene>
    <name evidence="4" type="ORF">E4Q08_02520</name>
</gene>
<accession>A0ABX1T530</accession>
<sequence>MTSRVSPVAPSLEDTGVHQERPTAKVVVAFRFYEELNDFIAPERRRREFDFACATDATIKHVIEALGVPHTEVELILVNGVSVDFAQRLRQGDRISVYPKFEAFDISPLLRVRPDPLRITRFVADVHLGGLARLLRMAGFDTLYDNSLDDAEIERIAGRDGRIVLTRDRDLLKRRGITRGCYVYALKPDSQLSEILARLDLFGSMQPLSRCLKCNAPLLAVEKALILDALPPRVREHQQDFSTCAVCRRVFWEGSHWRHMLDRLAKAGKAAGDQ</sequence>
<dbReference type="PROSITE" id="PS50889">
    <property type="entry name" value="S4"/>
    <property type="match status" value="1"/>
</dbReference>